<dbReference type="InterPro" id="IPR005704">
    <property type="entry name" value="Ribosomal_uS3_bac-typ"/>
</dbReference>
<dbReference type="Proteomes" id="UP001381174">
    <property type="component" value="Unassembled WGS sequence"/>
</dbReference>
<dbReference type="PROSITE" id="PS00548">
    <property type="entry name" value="RIBOSOMAL_S3"/>
    <property type="match status" value="1"/>
</dbReference>
<dbReference type="RefSeq" id="WP_336806654.1">
    <property type="nucleotide sequence ID" value="NZ_JBBBNY010000002.1"/>
</dbReference>
<evidence type="ECO:0000313" key="13">
    <source>
        <dbReference type="Proteomes" id="UP001381174"/>
    </source>
</evidence>
<dbReference type="Pfam" id="PF07650">
    <property type="entry name" value="KH_2"/>
    <property type="match status" value="1"/>
</dbReference>
<feature type="compositionally biased region" description="Basic and acidic residues" evidence="10">
    <location>
        <begin position="217"/>
        <end position="250"/>
    </location>
</feature>
<evidence type="ECO:0000313" key="12">
    <source>
        <dbReference type="EMBL" id="MEI7036040.1"/>
    </source>
</evidence>
<dbReference type="Gene3D" id="3.30.300.20">
    <property type="match status" value="1"/>
</dbReference>
<dbReference type="InterPro" id="IPR057258">
    <property type="entry name" value="Ribosomal_uS3"/>
</dbReference>
<accession>A0ABU8J958</accession>
<comment type="caution">
    <text evidence="12">The sequence shown here is derived from an EMBL/GenBank/DDBJ whole genome shotgun (WGS) entry which is preliminary data.</text>
</comment>
<dbReference type="GO" id="GO:0005840">
    <property type="term" value="C:ribosome"/>
    <property type="evidence" value="ECO:0007669"/>
    <property type="project" value="UniProtKB-KW"/>
</dbReference>
<evidence type="ECO:0000256" key="7">
    <source>
        <dbReference type="ARBA" id="ARBA00035257"/>
    </source>
</evidence>
<evidence type="ECO:0000256" key="6">
    <source>
        <dbReference type="ARBA" id="ARBA00024998"/>
    </source>
</evidence>
<keyword evidence="2 8" id="KW-0699">rRNA-binding</keyword>
<evidence type="ECO:0000259" key="11">
    <source>
        <dbReference type="PROSITE" id="PS50823"/>
    </source>
</evidence>
<comment type="subunit">
    <text evidence="8">Part of the 30S ribosomal subunit. Forms a tight complex with proteins S10 and S14.</text>
</comment>
<dbReference type="PROSITE" id="PS50823">
    <property type="entry name" value="KH_TYPE_2"/>
    <property type="match status" value="1"/>
</dbReference>
<dbReference type="Gene3D" id="3.30.1140.32">
    <property type="entry name" value="Ribosomal protein S3, C-terminal domain"/>
    <property type="match status" value="1"/>
</dbReference>
<proteinExistence type="inferred from homology"/>
<evidence type="ECO:0000256" key="8">
    <source>
        <dbReference type="HAMAP-Rule" id="MF_01309"/>
    </source>
</evidence>
<feature type="domain" description="KH type-2" evidence="11">
    <location>
        <begin position="39"/>
        <end position="107"/>
    </location>
</feature>
<feature type="region of interest" description="Disordered" evidence="10">
    <location>
        <begin position="214"/>
        <end position="250"/>
    </location>
</feature>
<evidence type="ECO:0000256" key="5">
    <source>
        <dbReference type="ARBA" id="ARBA00023274"/>
    </source>
</evidence>
<dbReference type="InterPro" id="IPR018280">
    <property type="entry name" value="Ribosomal_uS3_CS"/>
</dbReference>
<keyword evidence="3 8" id="KW-0694">RNA-binding</keyword>
<keyword evidence="13" id="KW-1185">Reference proteome</keyword>
<evidence type="ECO:0000256" key="9">
    <source>
        <dbReference type="RuleBase" id="RU003624"/>
    </source>
</evidence>
<dbReference type="NCBIfam" id="TIGR01009">
    <property type="entry name" value="rpsC_bact"/>
    <property type="match status" value="1"/>
</dbReference>
<evidence type="ECO:0000256" key="3">
    <source>
        <dbReference type="ARBA" id="ARBA00022884"/>
    </source>
</evidence>
<dbReference type="HAMAP" id="MF_01309_B">
    <property type="entry name" value="Ribosomal_uS3_B"/>
    <property type="match status" value="1"/>
</dbReference>
<evidence type="ECO:0000256" key="4">
    <source>
        <dbReference type="ARBA" id="ARBA00022980"/>
    </source>
</evidence>
<protein>
    <recommendedName>
        <fullName evidence="7 8">Small ribosomal subunit protein uS3</fullName>
    </recommendedName>
</protein>
<evidence type="ECO:0000256" key="1">
    <source>
        <dbReference type="ARBA" id="ARBA00010761"/>
    </source>
</evidence>
<reference evidence="12 13" key="1">
    <citation type="journal article" date="2014" name="Int. J. Syst. Evol. Microbiol.">
        <title>Fulvimonas yonginensis sp. nov., isolated from greenhouse soil, and emended description of the genus Fulvimonas.</title>
        <authorList>
            <person name="Ahn J.H."/>
            <person name="Kim S.J."/>
            <person name="Weon H.Y."/>
            <person name="Hong S.B."/>
            <person name="Seok S.J."/>
            <person name="Kwon S.W."/>
        </authorList>
    </citation>
    <scope>NUCLEOTIDE SEQUENCE [LARGE SCALE GENOMIC DNA]</scope>
    <source>
        <strain evidence="12 13">KACC 16952</strain>
    </source>
</reference>
<dbReference type="EMBL" id="JBBBNY010000002">
    <property type="protein sequence ID" value="MEI7036040.1"/>
    <property type="molecule type" value="Genomic_DNA"/>
</dbReference>
<dbReference type="SUPFAM" id="SSF54821">
    <property type="entry name" value="Ribosomal protein S3 C-terminal domain"/>
    <property type="match status" value="1"/>
</dbReference>
<evidence type="ECO:0000256" key="10">
    <source>
        <dbReference type="SAM" id="MobiDB-lite"/>
    </source>
</evidence>
<organism evidence="12 13">
    <name type="scientific">Fulvimonas yonginensis</name>
    <dbReference type="NCBI Taxonomy" id="1495200"/>
    <lineage>
        <taxon>Bacteria</taxon>
        <taxon>Pseudomonadati</taxon>
        <taxon>Pseudomonadota</taxon>
        <taxon>Gammaproteobacteria</taxon>
        <taxon>Lysobacterales</taxon>
        <taxon>Rhodanobacteraceae</taxon>
        <taxon>Fulvimonas</taxon>
    </lineage>
</organism>
<evidence type="ECO:0000256" key="2">
    <source>
        <dbReference type="ARBA" id="ARBA00022730"/>
    </source>
</evidence>
<dbReference type="SMART" id="SM00322">
    <property type="entry name" value="KH"/>
    <property type="match status" value="1"/>
</dbReference>
<dbReference type="InterPro" id="IPR036419">
    <property type="entry name" value="Ribosomal_S3_C_sf"/>
</dbReference>
<keyword evidence="5 8" id="KW-0687">Ribonucleoprotein</keyword>
<dbReference type="InterPro" id="IPR015946">
    <property type="entry name" value="KH_dom-like_a/b"/>
</dbReference>
<dbReference type="Pfam" id="PF00189">
    <property type="entry name" value="Ribosomal_S3_C"/>
    <property type="match status" value="1"/>
</dbReference>
<dbReference type="PROSITE" id="PS50084">
    <property type="entry name" value="KH_TYPE_1"/>
    <property type="match status" value="1"/>
</dbReference>
<sequence length="250" mass="27918">MGHKVHPTGIRLGIAKDWNSKWYANKGEYAQYLAADLKVREMLRKKLAQAGISKIQIERPAKTARVTIHTARPGVVIGKKGEDIEKLRKEVSDLMGVPAHINVNEVRKPEIDAQLVAESIAQQLERRIMFRRAMKRAVGNAMRLGALGIKINVSGRLNGAEIARSEWSREGRVPLHTLRADIDYGFAEANTTYGVIGIKVWIYKGEIFDLAAASSAESKDEQSQPRREGGEGRREARREGGEGRRERTAK</sequence>
<dbReference type="InterPro" id="IPR004087">
    <property type="entry name" value="KH_dom"/>
</dbReference>
<name>A0ABU8J958_9GAMM</name>
<keyword evidence="4 8" id="KW-0689">Ribosomal protein</keyword>
<dbReference type="PANTHER" id="PTHR11760">
    <property type="entry name" value="30S/40S RIBOSOMAL PROTEIN S3"/>
    <property type="match status" value="1"/>
</dbReference>
<comment type="function">
    <text evidence="6 8">Binds the lower part of the 30S subunit head. Binds mRNA in the 70S ribosome, positioning it for translation.</text>
</comment>
<dbReference type="InterPro" id="IPR001351">
    <property type="entry name" value="Ribosomal_uS3_C"/>
</dbReference>
<dbReference type="SUPFAM" id="SSF54814">
    <property type="entry name" value="Prokaryotic type KH domain (KH-domain type II)"/>
    <property type="match status" value="1"/>
</dbReference>
<comment type="similarity">
    <text evidence="1 8 9">Belongs to the universal ribosomal protein uS3 family.</text>
</comment>
<dbReference type="CDD" id="cd02412">
    <property type="entry name" value="KH-II_30S_S3"/>
    <property type="match status" value="1"/>
</dbReference>
<dbReference type="InterPro" id="IPR009019">
    <property type="entry name" value="KH_sf_prok-type"/>
</dbReference>
<dbReference type="PANTHER" id="PTHR11760:SF19">
    <property type="entry name" value="SMALL RIBOSOMAL SUBUNIT PROTEIN US3C"/>
    <property type="match status" value="1"/>
</dbReference>
<dbReference type="InterPro" id="IPR004044">
    <property type="entry name" value="KH_dom_type_2"/>
</dbReference>
<gene>
    <name evidence="8 12" type="primary">rpsC</name>
    <name evidence="12" type="ORF">WAT24_04635</name>
</gene>